<sequence>MKFDIKSAEHTFLDASGYWLEGMHYTDDTLVVTFENLSGGIYRPNGYREGWGSGFFRKREVSHLCVKPLYADWYQGENLALGLTALKKSGYFRRYKRVISYGGSMGGFGALAYSDLIGANTVLAINPQSTMSLKKVPWETRFKVAQRQAWTGKFSDANGKYKLADNVIIYADMRYDMDARQVERLKGENVTIVNSPFLGHQLPYHFQVMGVLGKVVDHAIAGSKDLSEMRLAMRKRRYSQSYYRRLIDRDRVRSSPTFLKIVRTHQISLNREIKAQREARSAE</sequence>
<organism evidence="1 2">
    <name type="scientific">Paracoccus broussonetiae subsp. drimophilus</name>
    <dbReference type="NCBI Taxonomy" id="3373869"/>
    <lineage>
        <taxon>Bacteria</taxon>
        <taxon>Pseudomonadati</taxon>
        <taxon>Pseudomonadota</taxon>
        <taxon>Alphaproteobacteria</taxon>
        <taxon>Rhodobacterales</taxon>
        <taxon>Paracoccaceae</taxon>
        <taxon>Paracoccus</taxon>
        <taxon>Paracoccus broussonetiae</taxon>
    </lineage>
</organism>
<dbReference type="RefSeq" id="WP_395135916.1">
    <property type="nucleotide sequence ID" value="NZ_JBIMPR010000025.1"/>
</dbReference>
<accession>A0ABW7LRE9</accession>
<reference evidence="1 2" key="1">
    <citation type="submission" date="2024-10" db="EMBL/GenBank/DDBJ databases">
        <title>Paracoccus drimophilus sp. nov., a novel bacterium from corn roots in Hunan.</title>
        <authorList>
            <person name="Li X."/>
        </authorList>
    </citation>
    <scope>NUCLEOTIDE SEQUENCE [LARGE SCALE GENOMIC DNA]</scope>
    <source>
        <strain evidence="1 2">NGMCC 1.201697</strain>
    </source>
</reference>
<dbReference type="EMBL" id="JBIMPR010000025">
    <property type="protein sequence ID" value="MFH5776901.1"/>
    <property type="molecule type" value="Genomic_DNA"/>
</dbReference>
<proteinExistence type="predicted"/>
<name>A0ABW7LRE9_9RHOB</name>
<protein>
    <submittedName>
        <fullName evidence="1">Uncharacterized protein</fullName>
    </submittedName>
</protein>
<gene>
    <name evidence="1" type="ORF">ACHFJ0_21860</name>
</gene>
<dbReference type="Proteomes" id="UP001609376">
    <property type="component" value="Unassembled WGS sequence"/>
</dbReference>
<comment type="caution">
    <text evidence="1">The sequence shown here is derived from an EMBL/GenBank/DDBJ whole genome shotgun (WGS) entry which is preliminary data.</text>
</comment>
<evidence type="ECO:0000313" key="1">
    <source>
        <dbReference type="EMBL" id="MFH5776901.1"/>
    </source>
</evidence>
<evidence type="ECO:0000313" key="2">
    <source>
        <dbReference type="Proteomes" id="UP001609376"/>
    </source>
</evidence>
<keyword evidence="2" id="KW-1185">Reference proteome</keyword>